<keyword evidence="2" id="KW-0472">Membrane</keyword>
<feature type="transmembrane region" description="Helical" evidence="2">
    <location>
        <begin position="49"/>
        <end position="76"/>
    </location>
</feature>
<feature type="transmembrane region" description="Helical" evidence="2">
    <location>
        <begin position="220"/>
        <end position="241"/>
    </location>
</feature>
<keyword evidence="2" id="KW-0812">Transmembrane</keyword>
<feature type="transmembrane region" description="Helical" evidence="2">
    <location>
        <begin position="88"/>
        <end position="110"/>
    </location>
</feature>
<dbReference type="OrthoDB" id="3267806at2759"/>
<reference evidence="3" key="1">
    <citation type="submission" date="2020-11" db="EMBL/GenBank/DDBJ databases">
        <authorList>
            <consortium name="DOE Joint Genome Institute"/>
            <person name="Ahrendt S."/>
            <person name="Riley R."/>
            <person name="Andreopoulos W."/>
            <person name="Labutti K."/>
            <person name="Pangilinan J."/>
            <person name="Ruiz-Duenas F.J."/>
            <person name="Barrasa J.M."/>
            <person name="Sanchez-Garcia M."/>
            <person name="Camarero S."/>
            <person name="Miyauchi S."/>
            <person name="Serrano A."/>
            <person name="Linde D."/>
            <person name="Babiker R."/>
            <person name="Drula E."/>
            <person name="Ayuso-Fernandez I."/>
            <person name="Pacheco R."/>
            <person name="Padilla G."/>
            <person name="Ferreira P."/>
            <person name="Barriuso J."/>
            <person name="Kellner H."/>
            <person name="Castanera R."/>
            <person name="Alfaro M."/>
            <person name="Ramirez L."/>
            <person name="Pisabarro A.G."/>
            <person name="Kuo A."/>
            <person name="Tritt A."/>
            <person name="Lipzen A."/>
            <person name="He G."/>
            <person name="Yan M."/>
            <person name="Ng V."/>
            <person name="Cullen D."/>
            <person name="Martin F."/>
            <person name="Rosso M.-N."/>
            <person name="Henrissat B."/>
            <person name="Hibbett D."/>
            <person name="Martinez A.T."/>
            <person name="Grigoriev I.V."/>
        </authorList>
    </citation>
    <scope>NUCLEOTIDE SEQUENCE</scope>
    <source>
        <strain evidence="3">CIRM-BRFM 674</strain>
    </source>
</reference>
<accession>A0A9P5YW03</accession>
<evidence type="ECO:0000256" key="1">
    <source>
        <dbReference type="SAM" id="MobiDB-lite"/>
    </source>
</evidence>
<evidence type="ECO:0000313" key="3">
    <source>
        <dbReference type="EMBL" id="KAF9476747.1"/>
    </source>
</evidence>
<evidence type="ECO:0000256" key="2">
    <source>
        <dbReference type="SAM" id="Phobius"/>
    </source>
</evidence>
<gene>
    <name evidence="3" type="ORF">BDN70DRAFT_152992</name>
</gene>
<protein>
    <submittedName>
        <fullName evidence="3">Uncharacterized protein</fullName>
    </submittedName>
</protein>
<name>A0A9P5YW03_9AGAR</name>
<sequence>MVMTGISTASLVQYLVLSETLYSEAARGVMISVIGGNIGEDATKCTYTAPAYFISSSPTISLAIFGADTLMVWRCWVLYQGIYRPLEVCIKCLLLLLWLSSMAFVSMTFINLQSLGISGMLLILILVSMVINLILSLMITFRLLFHEKRTKAILGMQKGPSPFKKVMAMCVESCVLIIIGGMLCVATTVVQLSSAIRSIGLFDTSPDLDASVNKVSFVDLAYIALALLPHICVISPLLLIVRVANGRARSTTMPTLSEHMAATQHNKSHRLQSIQFARPTSTTETDERSNNSILHG</sequence>
<feature type="compositionally biased region" description="Polar residues" evidence="1">
    <location>
        <begin position="271"/>
        <end position="283"/>
    </location>
</feature>
<feature type="transmembrane region" description="Helical" evidence="2">
    <location>
        <begin position="122"/>
        <end position="145"/>
    </location>
</feature>
<keyword evidence="2" id="KW-1133">Transmembrane helix</keyword>
<feature type="region of interest" description="Disordered" evidence="1">
    <location>
        <begin position="261"/>
        <end position="296"/>
    </location>
</feature>
<dbReference type="EMBL" id="MU155283">
    <property type="protein sequence ID" value="KAF9476747.1"/>
    <property type="molecule type" value="Genomic_DNA"/>
</dbReference>
<keyword evidence="4" id="KW-1185">Reference proteome</keyword>
<dbReference type="AlphaFoldDB" id="A0A9P5YW03"/>
<organism evidence="3 4">
    <name type="scientific">Pholiota conissans</name>
    <dbReference type="NCBI Taxonomy" id="109636"/>
    <lineage>
        <taxon>Eukaryota</taxon>
        <taxon>Fungi</taxon>
        <taxon>Dikarya</taxon>
        <taxon>Basidiomycota</taxon>
        <taxon>Agaricomycotina</taxon>
        <taxon>Agaricomycetes</taxon>
        <taxon>Agaricomycetidae</taxon>
        <taxon>Agaricales</taxon>
        <taxon>Agaricineae</taxon>
        <taxon>Strophariaceae</taxon>
        <taxon>Pholiota</taxon>
    </lineage>
</organism>
<comment type="caution">
    <text evidence="3">The sequence shown here is derived from an EMBL/GenBank/DDBJ whole genome shotgun (WGS) entry which is preliminary data.</text>
</comment>
<proteinExistence type="predicted"/>
<dbReference type="Proteomes" id="UP000807469">
    <property type="component" value="Unassembled WGS sequence"/>
</dbReference>
<evidence type="ECO:0000313" key="4">
    <source>
        <dbReference type="Proteomes" id="UP000807469"/>
    </source>
</evidence>
<feature type="transmembrane region" description="Helical" evidence="2">
    <location>
        <begin position="166"/>
        <end position="192"/>
    </location>
</feature>